<dbReference type="Proteomes" id="UP000800038">
    <property type="component" value="Unassembled WGS sequence"/>
</dbReference>
<proteinExistence type="predicted"/>
<evidence type="ECO:0000256" key="1">
    <source>
        <dbReference type="SAM" id="MobiDB-lite"/>
    </source>
</evidence>
<feature type="compositionally biased region" description="Polar residues" evidence="1">
    <location>
        <begin position="103"/>
        <end position="119"/>
    </location>
</feature>
<feature type="compositionally biased region" description="Polar residues" evidence="1">
    <location>
        <begin position="1"/>
        <end position="11"/>
    </location>
</feature>
<feature type="compositionally biased region" description="Basic and acidic residues" evidence="1">
    <location>
        <begin position="205"/>
        <end position="225"/>
    </location>
</feature>
<feature type="compositionally biased region" description="Acidic residues" evidence="1">
    <location>
        <begin position="283"/>
        <end position="297"/>
    </location>
</feature>
<evidence type="ECO:0000313" key="3">
    <source>
        <dbReference type="Proteomes" id="UP000800038"/>
    </source>
</evidence>
<protein>
    <submittedName>
        <fullName evidence="2">Uncharacterized protein</fullName>
    </submittedName>
</protein>
<feature type="region of interest" description="Disordered" evidence="1">
    <location>
        <begin position="537"/>
        <end position="560"/>
    </location>
</feature>
<feature type="compositionally biased region" description="Polar residues" evidence="1">
    <location>
        <begin position="194"/>
        <end position="204"/>
    </location>
</feature>
<accession>A0A6A5SMY7</accession>
<feature type="compositionally biased region" description="Polar residues" evidence="1">
    <location>
        <begin position="540"/>
        <end position="549"/>
    </location>
</feature>
<organism evidence="2 3">
    <name type="scientific">Clathrospora elynae</name>
    <dbReference type="NCBI Taxonomy" id="706981"/>
    <lineage>
        <taxon>Eukaryota</taxon>
        <taxon>Fungi</taxon>
        <taxon>Dikarya</taxon>
        <taxon>Ascomycota</taxon>
        <taxon>Pezizomycotina</taxon>
        <taxon>Dothideomycetes</taxon>
        <taxon>Pleosporomycetidae</taxon>
        <taxon>Pleosporales</taxon>
        <taxon>Diademaceae</taxon>
        <taxon>Clathrospora</taxon>
    </lineage>
</organism>
<feature type="compositionally biased region" description="Acidic residues" evidence="1">
    <location>
        <begin position="226"/>
        <end position="241"/>
    </location>
</feature>
<gene>
    <name evidence="2" type="ORF">EJ02DRAFT_493231</name>
</gene>
<name>A0A6A5SMY7_9PLEO</name>
<feature type="compositionally biased region" description="Basic and acidic residues" evidence="1">
    <location>
        <begin position="831"/>
        <end position="847"/>
    </location>
</feature>
<evidence type="ECO:0000313" key="2">
    <source>
        <dbReference type="EMBL" id="KAF1941060.1"/>
    </source>
</evidence>
<feature type="region of interest" description="Disordered" evidence="1">
    <location>
        <begin position="781"/>
        <end position="865"/>
    </location>
</feature>
<dbReference type="OrthoDB" id="3796908at2759"/>
<feature type="region of interest" description="Disordered" evidence="1">
    <location>
        <begin position="1"/>
        <end position="297"/>
    </location>
</feature>
<feature type="compositionally biased region" description="Polar residues" evidence="1">
    <location>
        <begin position="167"/>
        <end position="184"/>
    </location>
</feature>
<feature type="compositionally biased region" description="Basic and acidic residues" evidence="1">
    <location>
        <begin position="151"/>
        <end position="166"/>
    </location>
</feature>
<feature type="compositionally biased region" description="Basic and acidic residues" evidence="1">
    <location>
        <begin position="781"/>
        <end position="799"/>
    </location>
</feature>
<feature type="compositionally biased region" description="Polar residues" evidence="1">
    <location>
        <begin position="22"/>
        <end position="47"/>
    </location>
</feature>
<keyword evidence="3" id="KW-1185">Reference proteome</keyword>
<feature type="compositionally biased region" description="Polar residues" evidence="1">
    <location>
        <begin position="268"/>
        <end position="279"/>
    </location>
</feature>
<reference evidence="2" key="1">
    <citation type="journal article" date="2020" name="Stud. Mycol.">
        <title>101 Dothideomycetes genomes: a test case for predicting lifestyles and emergence of pathogens.</title>
        <authorList>
            <person name="Haridas S."/>
            <person name="Albert R."/>
            <person name="Binder M."/>
            <person name="Bloem J."/>
            <person name="Labutti K."/>
            <person name="Salamov A."/>
            <person name="Andreopoulos B."/>
            <person name="Baker S."/>
            <person name="Barry K."/>
            <person name="Bills G."/>
            <person name="Bluhm B."/>
            <person name="Cannon C."/>
            <person name="Castanera R."/>
            <person name="Culley D."/>
            <person name="Daum C."/>
            <person name="Ezra D."/>
            <person name="Gonzalez J."/>
            <person name="Henrissat B."/>
            <person name="Kuo A."/>
            <person name="Liang C."/>
            <person name="Lipzen A."/>
            <person name="Lutzoni F."/>
            <person name="Magnuson J."/>
            <person name="Mondo S."/>
            <person name="Nolan M."/>
            <person name="Ohm R."/>
            <person name="Pangilinan J."/>
            <person name="Park H.-J."/>
            <person name="Ramirez L."/>
            <person name="Alfaro M."/>
            <person name="Sun H."/>
            <person name="Tritt A."/>
            <person name="Yoshinaga Y."/>
            <person name="Zwiers L.-H."/>
            <person name="Turgeon B."/>
            <person name="Goodwin S."/>
            <person name="Spatafora J."/>
            <person name="Crous P."/>
            <person name="Grigoriev I."/>
        </authorList>
    </citation>
    <scope>NUCLEOTIDE SEQUENCE</scope>
    <source>
        <strain evidence="2">CBS 161.51</strain>
    </source>
</reference>
<dbReference type="AlphaFoldDB" id="A0A6A5SMY7"/>
<dbReference type="EMBL" id="ML976053">
    <property type="protein sequence ID" value="KAF1941060.1"/>
    <property type="molecule type" value="Genomic_DNA"/>
</dbReference>
<sequence>MEGASDTTPQDPRQLVGDPQQGLPNDTQVYTRTNNSETANVEISPTNEGREIAAQQQPGENDEDAVKAGTCDTATDDSRTVTIGEDATTKEQKKYTVKLKINTPDSTDAESANENTKPSDGSDFVIQEPEDVETSLLIHDTSPRTLGSNDLHIKNEHDRTLDDDHATSNSNLSGPDPTSDQINPVKNEPEQEQQRSVGHSNSSQSRDDIITDGHESEHAMHVPDNDKEDEILLDFDMEDWEGGNPEPVLADATRPTQKPRHEEDHQSGSHTSSGFSAASDSVIGDEDDEAGNNSEADAEATDLGLTVHDLRNQRYQAFSNDAQLTGSTLSPPHPKIGLLSQFSDAGTFSQYQAPRRALQQPTAAYDQRFSQAEYGPELQHLMQIEERKNQLAQQLEAARYLQAQHDQQGPNAYDFNQVSMDMRPAVPMAPMNYRDPPTNGYQQVSRGQPDIAQYPFYLQQQHSSHMLQKISRAPIPPPAYSMAGEARMSDRHPEQQGHPFMRQQVNDEHDCADQGAESDDNETLRSRVKRHPLVMRPDSGVSNIFQSSAPDHGTQVPEPDYDSDIEFLASKPKFKNPIRMQHPIAKPMRLAAPITNAPASDEGAIDWSLPTYEVQRQPLANKDDVPRAKVSIRGLVREELMLSPDHFEQETHLLLNVFIPGQQALAVQDPMPATALLNFHTIAIMVIEAYVQFEIGDELGMGRGHLHQQYDYSNNDYERVRNAKDADVDDIFFAVIDRWRAGIASNKQPLRLVRGAQEFCDVALDVIYYIKDNGLLLPEPKVRRERSDKGVKRGPRARDGQGQAAMEGVRGKGKKNADEPGKGIKRGTAQKPHEVQPRKKAKVEVKKPRAKKAKAKEPPLTVVRK</sequence>